<dbReference type="InterPro" id="IPR011665">
    <property type="entry name" value="BRF1_TBP-bd_dom"/>
</dbReference>
<keyword evidence="2" id="KW-0472">Membrane</keyword>
<protein>
    <recommendedName>
        <fullName evidence="3">Brf1 TBP-binding domain-containing protein</fullName>
    </recommendedName>
</protein>
<reference evidence="4" key="5">
    <citation type="journal article" date="2021" name="G3 (Bethesda)">
        <title>Aegilops tauschii genome assembly Aet v5.0 features greater sequence contiguity and improved annotation.</title>
        <authorList>
            <person name="Wang L."/>
            <person name="Zhu T."/>
            <person name="Rodriguez J.C."/>
            <person name="Deal K.R."/>
            <person name="Dubcovsky J."/>
            <person name="McGuire P.E."/>
            <person name="Lux T."/>
            <person name="Spannagl M."/>
            <person name="Mayer K.F.X."/>
            <person name="Baldrich P."/>
            <person name="Meyers B.C."/>
            <person name="Huo N."/>
            <person name="Gu Y.Q."/>
            <person name="Zhou H."/>
            <person name="Devos K.M."/>
            <person name="Bennetzen J.L."/>
            <person name="Unver T."/>
            <person name="Budak H."/>
            <person name="Gulick P.J."/>
            <person name="Galiba G."/>
            <person name="Kalapos B."/>
            <person name="Nelson D.R."/>
            <person name="Li P."/>
            <person name="You F.M."/>
            <person name="Luo M.C."/>
            <person name="Dvorak J."/>
        </authorList>
    </citation>
    <scope>NUCLEOTIDE SEQUENCE [LARGE SCALE GENOMIC DNA]</scope>
    <source>
        <strain evidence="4">cv. AL8/78</strain>
    </source>
</reference>
<dbReference type="Pfam" id="PF07741">
    <property type="entry name" value="BRF1"/>
    <property type="match status" value="1"/>
</dbReference>
<reference evidence="5" key="1">
    <citation type="journal article" date="2014" name="Science">
        <title>Ancient hybridizations among the ancestral genomes of bread wheat.</title>
        <authorList>
            <consortium name="International Wheat Genome Sequencing Consortium,"/>
            <person name="Marcussen T."/>
            <person name="Sandve S.R."/>
            <person name="Heier L."/>
            <person name="Spannagl M."/>
            <person name="Pfeifer M."/>
            <person name="Jakobsen K.S."/>
            <person name="Wulff B.B."/>
            <person name="Steuernagel B."/>
            <person name="Mayer K.F."/>
            <person name="Olsen O.A."/>
        </authorList>
    </citation>
    <scope>NUCLEOTIDE SEQUENCE [LARGE SCALE GENOMIC DNA]</scope>
    <source>
        <strain evidence="5">cv. AL8/78</strain>
    </source>
</reference>
<evidence type="ECO:0000259" key="3">
    <source>
        <dbReference type="Pfam" id="PF07741"/>
    </source>
</evidence>
<evidence type="ECO:0000313" key="4">
    <source>
        <dbReference type="EnsemblPlants" id="AET1Gv20936800.26"/>
    </source>
</evidence>
<keyword evidence="2" id="KW-1133">Transmembrane helix</keyword>
<reference evidence="4" key="4">
    <citation type="submission" date="2019-03" db="UniProtKB">
        <authorList>
            <consortium name="EnsemblPlants"/>
        </authorList>
    </citation>
    <scope>IDENTIFICATION</scope>
</reference>
<sequence length="280" mass="31496">MANQLSGCRVASLGENGKTGSDAENLSDIDDAEVDGYLHNEEETQNKKIIWEEMNKEYLEEQAAKEALAAELAASGVSVGEGRQKKRKRNEDKNSTPAETPAEATYNMLKRKRGLGLRSMLKLLVDCTRLKAKMGKQMAKMTCTSTSIMKRILVMVKHLMPVMIMVTMLITTTMATLMTVVVEPMRITMTLITSSILPQSGNLSNRIYSEYQDNKKSHSTYILHLYKIIFHFIGNEVSFYVIIGKQLVRYAPPWCLFEQCFFSACEESEHGQNVISNGQC</sequence>
<dbReference type="Gramene" id="AET1Gv20936800.26">
    <property type="protein sequence ID" value="AET1Gv20936800.26"/>
    <property type="gene ID" value="AET1Gv20936800"/>
</dbReference>
<evidence type="ECO:0000256" key="1">
    <source>
        <dbReference type="SAM" id="MobiDB-lite"/>
    </source>
</evidence>
<dbReference type="AlphaFoldDB" id="A0A452ZVF1"/>
<feature type="compositionally biased region" description="Acidic residues" evidence="1">
    <location>
        <begin position="25"/>
        <end position="34"/>
    </location>
</feature>
<feature type="transmembrane region" description="Helical" evidence="2">
    <location>
        <begin position="221"/>
        <end position="243"/>
    </location>
</feature>
<organism evidence="4 5">
    <name type="scientific">Aegilops tauschii subsp. strangulata</name>
    <name type="common">Goatgrass</name>
    <dbReference type="NCBI Taxonomy" id="200361"/>
    <lineage>
        <taxon>Eukaryota</taxon>
        <taxon>Viridiplantae</taxon>
        <taxon>Streptophyta</taxon>
        <taxon>Embryophyta</taxon>
        <taxon>Tracheophyta</taxon>
        <taxon>Spermatophyta</taxon>
        <taxon>Magnoliopsida</taxon>
        <taxon>Liliopsida</taxon>
        <taxon>Poales</taxon>
        <taxon>Poaceae</taxon>
        <taxon>BOP clade</taxon>
        <taxon>Pooideae</taxon>
        <taxon>Triticodae</taxon>
        <taxon>Triticeae</taxon>
        <taxon>Triticinae</taxon>
        <taxon>Aegilops</taxon>
    </lineage>
</organism>
<dbReference type="FunFam" id="1.20.5.650:FF:000002">
    <property type="entry name" value="Cyclin/Brf1-like TBP-binding protein"/>
    <property type="match status" value="1"/>
</dbReference>
<feature type="region of interest" description="Disordered" evidence="1">
    <location>
        <begin position="79"/>
        <end position="104"/>
    </location>
</feature>
<reference evidence="4" key="3">
    <citation type="journal article" date="2017" name="Nature">
        <title>Genome sequence of the progenitor of the wheat D genome Aegilops tauschii.</title>
        <authorList>
            <person name="Luo M.C."/>
            <person name="Gu Y.Q."/>
            <person name="Puiu D."/>
            <person name="Wang H."/>
            <person name="Twardziok S.O."/>
            <person name="Deal K.R."/>
            <person name="Huo N."/>
            <person name="Zhu T."/>
            <person name="Wang L."/>
            <person name="Wang Y."/>
            <person name="McGuire P.E."/>
            <person name="Liu S."/>
            <person name="Long H."/>
            <person name="Ramasamy R.K."/>
            <person name="Rodriguez J.C."/>
            <person name="Van S.L."/>
            <person name="Yuan L."/>
            <person name="Wang Z."/>
            <person name="Xia Z."/>
            <person name="Xiao L."/>
            <person name="Anderson O.D."/>
            <person name="Ouyang S."/>
            <person name="Liang Y."/>
            <person name="Zimin A.V."/>
            <person name="Pertea G."/>
            <person name="Qi P."/>
            <person name="Bennetzen J.L."/>
            <person name="Dai X."/>
            <person name="Dawson M.W."/>
            <person name="Muller H.G."/>
            <person name="Kugler K."/>
            <person name="Rivarola-Duarte L."/>
            <person name="Spannagl M."/>
            <person name="Mayer K.F.X."/>
            <person name="Lu F.H."/>
            <person name="Bevan M.W."/>
            <person name="Leroy P."/>
            <person name="Li P."/>
            <person name="You F.M."/>
            <person name="Sun Q."/>
            <person name="Liu Z."/>
            <person name="Lyons E."/>
            <person name="Wicker T."/>
            <person name="Salzberg S.L."/>
            <person name="Devos K.M."/>
            <person name="Dvorak J."/>
        </authorList>
    </citation>
    <scope>NUCLEOTIDE SEQUENCE [LARGE SCALE GENOMIC DNA]</scope>
    <source>
        <strain evidence="4">cv. AL8/78</strain>
    </source>
</reference>
<dbReference type="Proteomes" id="UP000015105">
    <property type="component" value="Chromosome 1D"/>
</dbReference>
<accession>A0A452ZVF1</accession>
<evidence type="ECO:0000256" key="2">
    <source>
        <dbReference type="SAM" id="Phobius"/>
    </source>
</evidence>
<keyword evidence="5" id="KW-1185">Reference proteome</keyword>
<proteinExistence type="predicted"/>
<dbReference type="Gene3D" id="1.20.5.650">
    <property type="entry name" value="Single helix bin"/>
    <property type="match status" value="1"/>
</dbReference>
<reference evidence="5" key="2">
    <citation type="journal article" date="2017" name="Nat. Plants">
        <title>The Aegilops tauschii genome reveals multiple impacts of transposons.</title>
        <authorList>
            <person name="Zhao G."/>
            <person name="Zou C."/>
            <person name="Li K."/>
            <person name="Wang K."/>
            <person name="Li T."/>
            <person name="Gao L."/>
            <person name="Zhang X."/>
            <person name="Wang H."/>
            <person name="Yang Z."/>
            <person name="Liu X."/>
            <person name="Jiang W."/>
            <person name="Mao L."/>
            <person name="Kong X."/>
            <person name="Jiao Y."/>
            <person name="Jia J."/>
        </authorList>
    </citation>
    <scope>NUCLEOTIDE SEQUENCE [LARGE SCALE GENOMIC DNA]</scope>
    <source>
        <strain evidence="5">cv. AL8/78</strain>
    </source>
</reference>
<feature type="transmembrane region" description="Helical" evidence="2">
    <location>
        <begin position="159"/>
        <end position="182"/>
    </location>
</feature>
<name>A0A452ZVF1_AEGTS</name>
<dbReference type="EnsemblPlants" id="AET1Gv20936800.26">
    <property type="protein sequence ID" value="AET1Gv20936800.26"/>
    <property type="gene ID" value="AET1Gv20936800"/>
</dbReference>
<keyword evidence="2" id="KW-0812">Transmembrane</keyword>
<feature type="region of interest" description="Disordered" evidence="1">
    <location>
        <begin position="1"/>
        <end position="34"/>
    </location>
</feature>
<feature type="domain" description="Brf1 TBP-binding" evidence="3">
    <location>
        <begin position="27"/>
        <end position="113"/>
    </location>
</feature>
<evidence type="ECO:0000313" key="5">
    <source>
        <dbReference type="Proteomes" id="UP000015105"/>
    </source>
</evidence>